<keyword evidence="1" id="KW-0732">Signal</keyword>
<keyword evidence="3" id="KW-1185">Reference proteome</keyword>
<evidence type="ECO:0000313" key="3">
    <source>
        <dbReference type="Proteomes" id="UP001597511"/>
    </source>
</evidence>
<feature type="signal peptide" evidence="1">
    <location>
        <begin position="1"/>
        <end position="18"/>
    </location>
</feature>
<evidence type="ECO:0000313" key="2">
    <source>
        <dbReference type="EMBL" id="MFD2921244.1"/>
    </source>
</evidence>
<feature type="chain" id="PRO_5047227593" description="DUF2680 domain-containing protein" evidence="1">
    <location>
        <begin position="19"/>
        <end position="103"/>
    </location>
</feature>
<reference evidence="3" key="1">
    <citation type="journal article" date="2019" name="Int. J. Syst. Evol. Microbiol.">
        <title>The Global Catalogue of Microorganisms (GCM) 10K type strain sequencing project: providing services to taxonomists for standard genome sequencing and annotation.</title>
        <authorList>
            <consortium name="The Broad Institute Genomics Platform"/>
            <consortium name="The Broad Institute Genome Sequencing Center for Infectious Disease"/>
            <person name="Wu L."/>
            <person name="Ma J."/>
        </authorList>
    </citation>
    <scope>NUCLEOTIDE SEQUENCE [LARGE SCALE GENOMIC DNA]</scope>
    <source>
        <strain evidence="3">KCTC 23299</strain>
    </source>
</reference>
<protein>
    <recommendedName>
        <fullName evidence="4">DUF2680 domain-containing protein</fullName>
    </recommendedName>
</protein>
<accession>A0ABW6A7A2</accession>
<evidence type="ECO:0008006" key="4">
    <source>
        <dbReference type="Google" id="ProtNLM"/>
    </source>
</evidence>
<dbReference type="Proteomes" id="UP001597511">
    <property type="component" value="Unassembled WGS sequence"/>
</dbReference>
<gene>
    <name evidence="2" type="ORF">ACFS6H_16075</name>
</gene>
<organism evidence="2 3">
    <name type="scientific">Terrimonas rubra</name>
    <dbReference type="NCBI Taxonomy" id="1035890"/>
    <lineage>
        <taxon>Bacteria</taxon>
        <taxon>Pseudomonadati</taxon>
        <taxon>Bacteroidota</taxon>
        <taxon>Chitinophagia</taxon>
        <taxon>Chitinophagales</taxon>
        <taxon>Chitinophagaceae</taxon>
        <taxon>Terrimonas</taxon>
    </lineage>
</organism>
<dbReference type="RefSeq" id="WP_386101165.1">
    <property type="nucleotide sequence ID" value="NZ_JBHUOZ010000003.1"/>
</dbReference>
<name>A0ABW6A7A2_9BACT</name>
<proteinExistence type="predicted"/>
<evidence type="ECO:0000256" key="1">
    <source>
        <dbReference type="SAM" id="SignalP"/>
    </source>
</evidence>
<comment type="caution">
    <text evidence="2">The sequence shown here is derived from an EMBL/GenBank/DDBJ whole genome shotgun (WGS) entry which is preliminary data.</text>
</comment>
<sequence length="103" mass="12167">MKVILLAITMSLSLSLLAVNKNDKSFEKQQKELEKDIKSAYKKKQITELEYNKLLKEQDVIVYTIEKYKMDGILTPKEKNNINSKLLRAKKRLAKYKRNNEVY</sequence>
<dbReference type="EMBL" id="JBHUOZ010000003">
    <property type="protein sequence ID" value="MFD2921244.1"/>
    <property type="molecule type" value="Genomic_DNA"/>
</dbReference>